<keyword evidence="2" id="KW-1185">Reference proteome</keyword>
<dbReference type="EMBL" id="JACEIK010001441">
    <property type="protein sequence ID" value="MCD7469404.1"/>
    <property type="molecule type" value="Genomic_DNA"/>
</dbReference>
<name>A0ABS8TFT2_DATST</name>
<reference evidence="1 2" key="1">
    <citation type="journal article" date="2021" name="BMC Genomics">
        <title>Datura genome reveals duplications of psychoactive alkaloid biosynthetic genes and high mutation rate following tissue culture.</title>
        <authorList>
            <person name="Rajewski A."/>
            <person name="Carter-House D."/>
            <person name="Stajich J."/>
            <person name="Litt A."/>
        </authorList>
    </citation>
    <scope>NUCLEOTIDE SEQUENCE [LARGE SCALE GENOMIC DNA]</scope>
    <source>
        <strain evidence="1">AR-01</strain>
    </source>
</reference>
<proteinExistence type="predicted"/>
<evidence type="ECO:0000313" key="2">
    <source>
        <dbReference type="Proteomes" id="UP000823775"/>
    </source>
</evidence>
<gene>
    <name evidence="1" type="ORF">HAX54_008443</name>
</gene>
<comment type="caution">
    <text evidence="1">The sequence shown here is derived from an EMBL/GenBank/DDBJ whole genome shotgun (WGS) entry which is preliminary data.</text>
</comment>
<evidence type="ECO:0000313" key="1">
    <source>
        <dbReference type="EMBL" id="MCD7469404.1"/>
    </source>
</evidence>
<dbReference type="Proteomes" id="UP000823775">
    <property type="component" value="Unassembled WGS sequence"/>
</dbReference>
<accession>A0ABS8TFT2</accession>
<organism evidence="1 2">
    <name type="scientific">Datura stramonium</name>
    <name type="common">Jimsonweed</name>
    <name type="synonym">Common thornapple</name>
    <dbReference type="NCBI Taxonomy" id="4076"/>
    <lineage>
        <taxon>Eukaryota</taxon>
        <taxon>Viridiplantae</taxon>
        <taxon>Streptophyta</taxon>
        <taxon>Embryophyta</taxon>
        <taxon>Tracheophyta</taxon>
        <taxon>Spermatophyta</taxon>
        <taxon>Magnoliopsida</taxon>
        <taxon>eudicotyledons</taxon>
        <taxon>Gunneridae</taxon>
        <taxon>Pentapetalae</taxon>
        <taxon>asterids</taxon>
        <taxon>lamiids</taxon>
        <taxon>Solanales</taxon>
        <taxon>Solanaceae</taxon>
        <taxon>Solanoideae</taxon>
        <taxon>Datureae</taxon>
        <taxon>Datura</taxon>
    </lineage>
</organism>
<feature type="non-terminal residue" evidence="1">
    <location>
        <position position="1"/>
    </location>
</feature>
<sequence>PYVAARGQVTEASCSSSDSLLEVRHNYLLNKSSLELTNHGLNRHYWEEKCQTPKHTT</sequence>
<protein>
    <submittedName>
        <fullName evidence="1">Uncharacterized protein</fullName>
    </submittedName>
</protein>